<dbReference type="EC" id="2.7.7.80" evidence="2"/>
<dbReference type="NCBIfam" id="TIGR02354">
    <property type="entry name" value="thiF_fam2"/>
    <property type="match status" value="1"/>
</dbReference>
<dbReference type="GO" id="GO:0061605">
    <property type="term" value="F:molybdopterin-synthase adenylyltransferase activity"/>
    <property type="evidence" value="ECO:0007669"/>
    <property type="project" value="UniProtKB-EC"/>
</dbReference>
<dbReference type="InterPro" id="IPR000594">
    <property type="entry name" value="ThiF_NAD_FAD-bd"/>
</dbReference>
<gene>
    <name evidence="2" type="primary">moeB</name>
    <name evidence="2" type="ORF">ERS852502_01304</name>
</gene>
<proteinExistence type="predicted"/>
<dbReference type="Gene3D" id="3.40.50.720">
    <property type="entry name" value="NAD(P)-binding Rossmann-like Domain"/>
    <property type="match status" value="1"/>
</dbReference>
<dbReference type="PANTHER" id="PTHR43267:SF3">
    <property type="entry name" value="THIF PROTEIN"/>
    <property type="match status" value="1"/>
</dbReference>
<dbReference type="OrthoDB" id="9804286at2"/>
<dbReference type="EMBL" id="CZBX01000005">
    <property type="protein sequence ID" value="CUQ86243.1"/>
    <property type="molecule type" value="Genomic_DNA"/>
</dbReference>
<organism evidence="2 3">
    <name type="scientific">[Ruminococcus] torques</name>
    <dbReference type="NCBI Taxonomy" id="33039"/>
    <lineage>
        <taxon>Bacteria</taxon>
        <taxon>Bacillati</taxon>
        <taxon>Bacillota</taxon>
        <taxon>Clostridia</taxon>
        <taxon>Lachnospirales</taxon>
        <taxon>Lachnospiraceae</taxon>
        <taxon>Mediterraneibacter</taxon>
    </lineage>
</organism>
<sequence>MASERILSKEEIETALNERHSPEKQKLLSVGQVTIAGLGGLGSNVAYSLARIGVGHLHLIDFDVVDITNLNRQQYFMEHIGMYKTDALKSLLLKINPYLDIRTDCVKVTEENLKELFADAQIVCEAFDNPVAKAMLVNGILEHFPEKKLVSATGMAGYESSNIISTKRMMKNFYLCGDRVTEPTYGNGLMAPRVAICAGHEANMITRLLLGEEDV</sequence>
<dbReference type="PANTHER" id="PTHR43267">
    <property type="entry name" value="TRNA THREONYLCARBAMOYLADENOSINE DEHYDRATASE"/>
    <property type="match status" value="1"/>
</dbReference>
<dbReference type="InterPro" id="IPR035985">
    <property type="entry name" value="Ubiquitin-activating_enz"/>
</dbReference>
<dbReference type="NCBIfam" id="NF006395">
    <property type="entry name" value="PRK08644.1"/>
    <property type="match status" value="1"/>
</dbReference>
<accession>A0A174ZFR2</accession>
<name>A0A174ZFR2_9FIRM</name>
<evidence type="ECO:0000313" key="3">
    <source>
        <dbReference type="Proteomes" id="UP000078383"/>
    </source>
</evidence>
<dbReference type="InterPro" id="IPR045886">
    <property type="entry name" value="ThiF/MoeB/HesA"/>
</dbReference>
<keyword evidence="2" id="KW-0548">Nucleotidyltransferase</keyword>
<dbReference type="AlphaFoldDB" id="A0A174ZFR2"/>
<dbReference type="GO" id="GO:0008641">
    <property type="term" value="F:ubiquitin-like modifier activating enzyme activity"/>
    <property type="evidence" value="ECO:0007669"/>
    <property type="project" value="InterPro"/>
</dbReference>
<keyword evidence="2" id="KW-0808">Transferase</keyword>
<feature type="domain" description="THIF-type NAD/FAD binding fold" evidence="1">
    <location>
        <begin position="21"/>
        <end position="213"/>
    </location>
</feature>
<dbReference type="Pfam" id="PF00899">
    <property type="entry name" value="ThiF"/>
    <property type="match status" value="1"/>
</dbReference>
<dbReference type="GO" id="GO:0061504">
    <property type="term" value="P:cyclic threonylcarbamoyladenosine biosynthetic process"/>
    <property type="evidence" value="ECO:0007669"/>
    <property type="project" value="TreeGrafter"/>
</dbReference>
<dbReference type="GO" id="GO:0061503">
    <property type="term" value="F:tRNA threonylcarbamoyladenosine dehydratase"/>
    <property type="evidence" value="ECO:0007669"/>
    <property type="project" value="TreeGrafter"/>
</dbReference>
<evidence type="ECO:0000313" key="2">
    <source>
        <dbReference type="EMBL" id="CUQ86243.1"/>
    </source>
</evidence>
<dbReference type="Proteomes" id="UP000078383">
    <property type="component" value="Unassembled WGS sequence"/>
</dbReference>
<dbReference type="SUPFAM" id="SSF69572">
    <property type="entry name" value="Activating enzymes of the ubiquitin-like proteins"/>
    <property type="match status" value="1"/>
</dbReference>
<dbReference type="RefSeq" id="WP_055172001.1">
    <property type="nucleotide sequence ID" value="NZ_CZBX01000005.1"/>
</dbReference>
<dbReference type="InterPro" id="IPR012729">
    <property type="entry name" value="ThiF_fam2"/>
</dbReference>
<protein>
    <submittedName>
        <fullName evidence="2">Molybdopterin-synthase adenylyltransferase</fullName>
        <ecNumber evidence="2">2.7.7.80</ecNumber>
    </submittedName>
</protein>
<evidence type="ECO:0000259" key="1">
    <source>
        <dbReference type="Pfam" id="PF00899"/>
    </source>
</evidence>
<reference evidence="2 3" key="1">
    <citation type="submission" date="2015-09" db="EMBL/GenBank/DDBJ databases">
        <authorList>
            <consortium name="Pathogen Informatics"/>
        </authorList>
    </citation>
    <scope>NUCLEOTIDE SEQUENCE [LARGE SCALE GENOMIC DNA]</scope>
    <source>
        <strain evidence="2 3">2789STDY5834889</strain>
    </source>
</reference>